<dbReference type="InterPro" id="IPR007474">
    <property type="entry name" value="ApaG_domain"/>
</dbReference>
<keyword evidence="5" id="KW-1185">Reference proteome</keyword>
<dbReference type="InterPro" id="IPR023065">
    <property type="entry name" value="Uncharacterised_ApaG"/>
</dbReference>
<dbReference type="HAMAP" id="MF_00791">
    <property type="entry name" value="ApaG"/>
    <property type="match status" value="1"/>
</dbReference>
<evidence type="ECO:0000256" key="1">
    <source>
        <dbReference type="ARBA" id="ARBA00017693"/>
    </source>
</evidence>
<dbReference type="AlphaFoldDB" id="A0A7W9S032"/>
<dbReference type="EMBL" id="JACHEU010000001">
    <property type="protein sequence ID" value="MBB6011646.1"/>
    <property type="molecule type" value="Genomic_DNA"/>
</dbReference>
<dbReference type="RefSeq" id="WP_183826806.1">
    <property type="nucleotide sequence ID" value="NZ_JACHEU010000001.1"/>
</dbReference>
<proteinExistence type="inferred from homology"/>
<evidence type="ECO:0000256" key="2">
    <source>
        <dbReference type="HAMAP-Rule" id="MF_00791"/>
    </source>
</evidence>
<dbReference type="GO" id="GO:0070987">
    <property type="term" value="P:error-free translesion synthesis"/>
    <property type="evidence" value="ECO:0007669"/>
    <property type="project" value="TreeGrafter"/>
</dbReference>
<sequence>MYSATTRNIEVRVRPFYLEERSDPSGGRYVWGYRVTIRNHSPEFVQLMSRHWLITDGAGRIEEVRGAGVVGDQPELNPGDSYEYTSGCPLTTPSGFMAGTYTMRTARGETFDVVIPPFSLDLPDERRTVN</sequence>
<feature type="domain" description="ApaG" evidence="3">
    <location>
        <begin position="3"/>
        <end position="127"/>
    </location>
</feature>
<reference evidence="4 5" key="1">
    <citation type="submission" date="2020-08" db="EMBL/GenBank/DDBJ databases">
        <title>Genomic Encyclopedia of Type Strains, Phase IV (KMG-IV): sequencing the most valuable type-strain genomes for metagenomic binning, comparative biology and taxonomic classification.</title>
        <authorList>
            <person name="Goeker M."/>
        </authorList>
    </citation>
    <scope>NUCLEOTIDE SEQUENCE [LARGE SCALE GENOMIC DNA]</scope>
    <source>
        <strain evidence="4 5">DSM 11099</strain>
    </source>
</reference>
<protein>
    <recommendedName>
        <fullName evidence="1 2">Protein ApaG</fullName>
    </recommendedName>
</protein>
<evidence type="ECO:0000259" key="3">
    <source>
        <dbReference type="PROSITE" id="PS51087"/>
    </source>
</evidence>
<dbReference type="PANTHER" id="PTHR14289">
    <property type="entry name" value="F-BOX ONLY PROTEIN 3"/>
    <property type="match status" value="1"/>
</dbReference>
<dbReference type="PANTHER" id="PTHR14289:SF16">
    <property type="entry name" value="POLYMERASE DELTA-INTERACTING PROTEIN 2"/>
    <property type="match status" value="1"/>
</dbReference>
<dbReference type="PROSITE" id="PS51087">
    <property type="entry name" value="APAG"/>
    <property type="match status" value="1"/>
</dbReference>
<name>A0A7W9S032_9HYPH</name>
<comment type="caution">
    <text evidence="4">The sequence shown here is derived from an EMBL/GenBank/DDBJ whole genome shotgun (WGS) entry which is preliminary data.</text>
</comment>
<organism evidence="4 5">
    <name type="scientific">Aquamicrobium lusatiense</name>
    <dbReference type="NCBI Taxonomy" id="89772"/>
    <lineage>
        <taxon>Bacteria</taxon>
        <taxon>Pseudomonadati</taxon>
        <taxon>Pseudomonadota</taxon>
        <taxon>Alphaproteobacteria</taxon>
        <taxon>Hyphomicrobiales</taxon>
        <taxon>Phyllobacteriaceae</taxon>
        <taxon>Aquamicrobium</taxon>
    </lineage>
</organism>
<dbReference type="Pfam" id="PF04379">
    <property type="entry name" value="DUF525"/>
    <property type="match status" value="1"/>
</dbReference>
<dbReference type="Gene3D" id="2.60.40.1470">
    <property type="entry name" value="ApaG domain"/>
    <property type="match status" value="1"/>
</dbReference>
<gene>
    <name evidence="2" type="primary">apaG</name>
    <name evidence="4" type="ORF">HNR59_000991</name>
</gene>
<dbReference type="Proteomes" id="UP000533306">
    <property type="component" value="Unassembled WGS sequence"/>
</dbReference>
<dbReference type="InterPro" id="IPR036767">
    <property type="entry name" value="ApaG_sf"/>
</dbReference>
<evidence type="ECO:0000313" key="4">
    <source>
        <dbReference type="EMBL" id="MBB6011646.1"/>
    </source>
</evidence>
<accession>A0A7W9S032</accession>
<evidence type="ECO:0000313" key="5">
    <source>
        <dbReference type="Proteomes" id="UP000533306"/>
    </source>
</evidence>
<dbReference type="NCBIfam" id="NF003967">
    <property type="entry name" value="PRK05461.1"/>
    <property type="match status" value="1"/>
</dbReference>
<dbReference type="SUPFAM" id="SSF110069">
    <property type="entry name" value="ApaG-like"/>
    <property type="match status" value="1"/>
</dbReference>